<organism evidence="2 3">
    <name type="scientific">Bosea massiliensis</name>
    <dbReference type="NCBI Taxonomy" id="151419"/>
    <lineage>
        <taxon>Bacteria</taxon>
        <taxon>Pseudomonadati</taxon>
        <taxon>Pseudomonadota</taxon>
        <taxon>Alphaproteobacteria</taxon>
        <taxon>Hyphomicrobiales</taxon>
        <taxon>Boseaceae</taxon>
        <taxon>Bosea</taxon>
    </lineage>
</organism>
<keyword evidence="1" id="KW-0812">Transmembrane</keyword>
<reference evidence="3" key="1">
    <citation type="journal article" date="2019" name="Int. J. Syst. Evol. Microbiol.">
        <title>The Global Catalogue of Microorganisms (GCM) 10K type strain sequencing project: providing services to taxonomists for standard genome sequencing and annotation.</title>
        <authorList>
            <consortium name="The Broad Institute Genomics Platform"/>
            <consortium name="The Broad Institute Genome Sequencing Center for Infectious Disease"/>
            <person name="Wu L."/>
            <person name="Ma J."/>
        </authorList>
    </citation>
    <scope>NUCLEOTIDE SEQUENCE [LARGE SCALE GENOMIC DNA]</scope>
    <source>
        <strain evidence="3">CCUG 43117</strain>
    </source>
</reference>
<accession>A0ABW0P2U1</accession>
<evidence type="ECO:0000313" key="3">
    <source>
        <dbReference type="Proteomes" id="UP001596060"/>
    </source>
</evidence>
<dbReference type="EMBL" id="JBHSLU010000060">
    <property type="protein sequence ID" value="MFC5507001.1"/>
    <property type="molecule type" value="Genomic_DNA"/>
</dbReference>
<comment type="caution">
    <text evidence="2">The sequence shown here is derived from an EMBL/GenBank/DDBJ whole genome shotgun (WGS) entry which is preliminary data.</text>
</comment>
<sequence>MGEAALIVTLGQAWLLAGLGVALAFLLFGLDRIDPAARGAYGFRPLLLPGLVLLWPLVVWRWLDAATQTGRPPSLRRRHKRAHAVLWLILAGLLPLVLGTAVALRQHDLPAPASLRIDADTDEAEE</sequence>
<evidence type="ECO:0000256" key="1">
    <source>
        <dbReference type="SAM" id="Phobius"/>
    </source>
</evidence>
<proteinExistence type="predicted"/>
<keyword evidence="1" id="KW-0472">Membrane</keyword>
<keyword evidence="1" id="KW-1133">Transmembrane helix</keyword>
<feature type="transmembrane region" description="Helical" evidence="1">
    <location>
        <begin position="84"/>
        <end position="104"/>
    </location>
</feature>
<dbReference type="RefSeq" id="WP_377817307.1">
    <property type="nucleotide sequence ID" value="NZ_JBHSLU010000060.1"/>
</dbReference>
<gene>
    <name evidence="2" type="ORF">ACFPN9_17330</name>
</gene>
<evidence type="ECO:0000313" key="2">
    <source>
        <dbReference type="EMBL" id="MFC5507001.1"/>
    </source>
</evidence>
<name>A0ABW0P2U1_9HYPH</name>
<protein>
    <submittedName>
        <fullName evidence="2">Uncharacterized protein</fullName>
    </submittedName>
</protein>
<feature type="transmembrane region" description="Helical" evidence="1">
    <location>
        <begin position="40"/>
        <end position="63"/>
    </location>
</feature>
<keyword evidence="3" id="KW-1185">Reference proteome</keyword>
<dbReference type="Proteomes" id="UP001596060">
    <property type="component" value="Unassembled WGS sequence"/>
</dbReference>